<evidence type="ECO:0000313" key="2">
    <source>
        <dbReference type="EMBL" id="PLW10342.1"/>
    </source>
</evidence>
<proteinExistence type="predicted"/>
<organism evidence="2 3">
    <name type="scientific">Puccinia coronata f. sp. avenae</name>
    <dbReference type="NCBI Taxonomy" id="200324"/>
    <lineage>
        <taxon>Eukaryota</taxon>
        <taxon>Fungi</taxon>
        <taxon>Dikarya</taxon>
        <taxon>Basidiomycota</taxon>
        <taxon>Pucciniomycotina</taxon>
        <taxon>Pucciniomycetes</taxon>
        <taxon>Pucciniales</taxon>
        <taxon>Pucciniaceae</taxon>
        <taxon>Puccinia</taxon>
    </lineage>
</organism>
<evidence type="ECO:0000256" key="1">
    <source>
        <dbReference type="SAM" id="MobiDB-lite"/>
    </source>
</evidence>
<feature type="compositionally biased region" description="Polar residues" evidence="1">
    <location>
        <begin position="177"/>
        <end position="197"/>
    </location>
</feature>
<keyword evidence="3" id="KW-1185">Reference proteome</keyword>
<feature type="compositionally biased region" description="Low complexity" evidence="1">
    <location>
        <begin position="12"/>
        <end position="25"/>
    </location>
</feature>
<evidence type="ECO:0000313" key="3">
    <source>
        <dbReference type="Proteomes" id="UP000235388"/>
    </source>
</evidence>
<feature type="region of interest" description="Disordered" evidence="1">
    <location>
        <begin position="305"/>
        <end position="354"/>
    </location>
</feature>
<sequence>MVTTRSRAGGKASTAANQANTIAAARELRRQRRARTAEEEILGQSRPGPTKPTRRNRRPASAKTNDDPPAPAPAPFASQPPSASADNNDAIQTDHEEPQGEDKNMAIEPDLSQQAPPGSGTPADPQEVSPQAASPPPRQWFKNFAKVPAPNSAALNSNPPNFKNPNECLIHFAAGVPTSTPEDNPPETQASDESSSSGFGGNVGQNFAARKHEVIQKAATAVLAHMNGYDVERSDYVKILDGMLADPDMRDRLPPVLIEHYDAAVKGEVTTLYNGGLIERFIHATERAADVTAHIMMNTRNTRRERRAHAGRGQNFPAVRSSHPFDPQRPPAPAFDGSTEADPQAPPTPAFAFRNPFASFRDDLHESPMAAPQQSPPCPLLVPHPLTEANLNQCAREREAEHQARARNTPSLREEGRSGVVRTNKGSRRSTPYPRRDSTSTRGSHGMINPIAAHARGQHVNNECGISVYSASTGAPNLATVSQQITTTMVGEVKKMLDPESYEAQCVRTARRVLDDVERTHGTDIAARARMGFDLLHCYELVKTANVDLLSDALLEHVSETSHRFSGRALPAPAPPNTLIQAPPPPPATAVTAANIPRPSNEIPVPPPQTCVHPQLGAGTISWLRIFSSNNPADHSFAHNPIILDSFATPPPP</sequence>
<reference evidence="2 3" key="1">
    <citation type="submission" date="2017-11" db="EMBL/GenBank/DDBJ databases">
        <title>De novo assembly and phasing of dikaryotic genomes from two isolates of Puccinia coronata f. sp. avenae, the causal agent of oat crown rust.</title>
        <authorList>
            <person name="Miller M.E."/>
            <person name="Zhang Y."/>
            <person name="Omidvar V."/>
            <person name="Sperschneider J."/>
            <person name="Schwessinger B."/>
            <person name="Raley C."/>
            <person name="Palmer J.M."/>
            <person name="Garnica D."/>
            <person name="Upadhyaya N."/>
            <person name="Rathjen J."/>
            <person name="Taylor J.M."/>
            <person name="Park R.F."/>
            <person name="Dodds P.N."/>
            <person name="Hirsch C.D."/>
            <person name="Kianian S.F."/>
            <person name="Figueroa M."/>
        </authorList>
    </citation>
    <scope>NUCLEOTIDE SEQUENCE [LARGE SCALE GENOMIC DNA]</scope>
    <source>
        <strain evidence="2">12NC29</strain>
    </source>
</reference>
<dbReference type="OrthoDB" id="2503960at2759"/>
<feature type="region of interest" description="Disordered" evidence="1">
    <location>
        <begin position="396"/>
        <end position="445"/>
    </location>
</feature>
<gene>
    <name evidence="2" type="ORF">PCANC_19672</name>
</gene>
<protein>
    <submittedName>
        <fullName evidence="2">Uncharacterized protein</fullName>
    </submittedName>
</protein>
<feature type="region of interest" description="Disordered" evidence="1">
    <location>
        <begin position="1"/>
        <end position="143"/>
    </location>
</feature>
<feature type="compositionally biased region" description="Low complexity" evidence="1">
    <location>
        <begin position="75"/>
        <end position="85"/>
    </location>
</feature>
<name>A0A2N5SAU4_9BASI</name>
<dbReference type="Proteomes" id="UP000235388">
    <property type="component" value="Unassembled WGS sequence"/>
</dbReference>
<feature type="compositionally biased region" description="Basic and acidic residues" evidence="1">
    <location>
        <begin position="92"/>
        <end position="105"/>
    </location>
</feature>
<feature type="region of interest" description="Disordered" evidence="1">
    <location>
        <begin position="175"/>
        <end position="204"/>
    </location>
</feature>
<dbReference type="AlphaFoldDB" id="A0A2N5SAU4"/>
<accession>A0A2N5SAU4</accession>
<comment type="caution">
    <text evidence="2">The sequence shown here is derived from an EMBL/GenBank/DDBJ whole genome shotgun (WGS) entry which is preliminary data.</text>
</comment>
<dbReference type="EMBL" id="PGCJ01001063">
    <property type="protein sequence ID" value="PLW10342.1"/>
    <property type="molecule type" value="Genomic_DNA"/>
</dbReference>